<dbReference type="EMBL" id="ML769565">
    <property type="protein sequence ID" value="KAE9393745.1"/>
    <property type="molecule type" value="Genomic_DNA"/>
</dbReference>
<dbReference type="AlphaFoldDB" id="A0A6A4H994"/>
<protein>
    <submittedName>
        <fullName evidence="1">Uncharacterized protein</fullName>
    </submittedName>
</protein>
<evidence type="ECO:0000313" key="2">
    <source>
        <dbReference type="Proteomes" id="UP000799118"/>
    </source>
</evidence>
<proteinExistence type="predicted"/>
<organism evidence="1 2">
    <name type="scientific">Gymnopus androsaceus JB14</name>
    <dbReference type="NCBI Taxonomy" id="1447944"/>
    <lineage>
        <taxon>Eukaryota</taxon>
        <taxon>Fungi</taxon>
        <taxon>Dikarya</taxon>
        <taxon>Basidiomycota</taxon>
        <taxon>Agaricomycotina</taxon>
        <taxon>Agaricomycetes</taxon>
        <taxon>Agaricomycetidae</taxon>
        <taxon>Agaricales</taxon>
        <taxon>Marasmiineae</taxon>
        <taxon>Omphalotaceae</taxon>
        <taxon>Gymnopus</taxon>
    </lineage>
</organism>
<gene>
    <name evidence="1" type="ORF">BT96DRAFT_999185</name>
</gene>
<accession>A0A6A4H994</accession>
<evidence type="ECO:0000313" key="1">
    <source>
        <dbReference type="EMBL" id="KAE9393745.1"/>
    </source>
</evidence>
<reference evidence="1" key="1">
    <citation type="journal article" date="2019" name="Environ. Microbiol.">
        <title>Fungal ecological strategies reflected in gene transcription - a case study of two litter decomposers.</title>
        <authorList>
            <person name="Barbi F."/>
            <person name="Kohler A."/>
            <person name="Barry K."/>
            <person name="Baskaran P."/>
            <person name="Daum C."/>
            <person name="Fauchery L."/>
            <person name="Ihrmark K."/>
            <person name="Kuo A."/>
            <person name="LaButti K."/>
            <person name="Lipzen A."/>
            <person name="Morin E."/>
            <person name="Grigoriev I.V."/>
            <person name="Henrissat B."/>
            <person name="Lindahl B."/>
            <person name="Martin F."/>
        </authorList>
    </citation>
    <scope>NUCLEOTIDE SEQUENCE</scope>
    <source>
        <strain evidence="1">JB14</strain>
    </source>
</reference>
<name>A0A6A4H994_9AGAR</name>
<keyword evidence="2" id="KW-1185">Reference proteome</keyword>
<dbReference type="Proteomes" id="UP000799118">
    <property type="component" value="Unassembled WGS sequence"/>
</dbReference>
<sequence length="191" mass="21264">MNSVLNLLYPPSTDLNTNSTNANAKPLQLLDIDMDISLRYIATIYDMILSVPDTLLVSSLAMVCHSISRWLEDKSEVIPDQIHFKHMLFIAPLDGPESCAGGVFHYFEDFWLTTYHKRPEFIPQYEPELKMVLKGLGKVDDRGFVAGLTQSDDLQGAVSVVPETQSLEPVPITGSQAILQYCDAFAAAQQE</sequence>